<evidence type="ECO:0000256" key="1">
    <source>
        <dbReference type="SAM" id="Phobius"/>
    </source>
</evidence>
<feature type="transmembrane region" description="Helical" evidence="1">
    <location>
        <begin position="34"/>
        <end position="54"/>
    </location>
</feature>
<protein>
    <submittedName>
        <fullName evidence="2">Uncharacterized protein</fullName>
    </submittedName>
</protein>
<keyword evidence="1" id="KW-0812">Transmembrane</keyword>
<feature type="transmembrane region" description="Helical" evidence="1">
    <location>
        <begin position="7"/>
        <end position="28"/>
    </location>
</feature>
<accession>A0ABD5P0M1</accession>
<dbReference type="InterPro" id="IPR058328">
    <property type="entry name" value="DUF8015"/>
</dbReference>
<dbReference type="RefSeq" id="WP_246974117.1">
    <property type="nucleotide sequence ID" value="NZ_CP095397.1"/>
</dbReference>
<name>A0ABD5P0M1_9EURY</name>
<dbReference type="Proteomes" id="UP001595821">
    <property type="component" value="Unassembled WGS sequence"/>
</dbReference>
<dbReference type="GeneID" id="71853689"/>
<reference evidence="2 3" key="1">
    <citation type="journal article" date="2014" name="Int. J. Syst. Evol. Microbiol.">
        <title>Complete genome sequence of Corynebacterium casei LMG S-19264T (=DSM 44701T), isolated from a smear-ripened cheese.</title>
        <authorList>
            <consortium name="US DOE Joint Genome Institute (JGI-PGF)"/>
            <person name="Walter F."/>
            <person name="Albersmeier A."/>
            <person name="Kalinowski J."/>
            <person name="Ruckert C."/>
        </authorList>
    </citation>
    <scope>NUCLEOTIDE SEQUENCE [LARGE SCALE GENOMIC DNA]</scope>
    <source>
        <strain evidence="2 3">IBRC-M 10912</strain>
    </source>
</reference>
<dbReference type="EMBL" id="JBHSDJ010000100">
    <property type="protein sequence ID" value="MFC4247812.1"/>
    <property type="molecule type" value="Genomic_DNA"/>
</dbReference>
<proteinExistence type="predicted"/>
<evidence type="ECO:0000313" key="3">
    <source>
        <dbReference type="Proteomes" id="UP001595821"/>
    </source>
</evidence>
<evidence type="ECO:0000313" key="2">
    <source>
        <dbReference type="EMBL" id="MFC4247812.1"/>
    </source>
</evidence>
<keyword evidence="1" id="KW-0472">Membrane</keyword>
<dbReference type="AlphaFoldDB" id="A0ABD5P0M1"/>
<sequence>MAYSLQYYDLVLICIAVSLAAGALIGMVTSITSAVAVPALGLVAAAFVGHALFVNGPIDQTDDLTDEVELEEVPQVLSPLESSVE</sequence>
<organism evidence="2 3">
    <name type="scientific">Natribaculum luteum</name>
    <dbReference type="NCBI Taxonomy" id="1586232"/>
    <lineage>
        <taxon>Archaea</taxon>
        <taxon>Methanobacteriati</taxon>
        <taxon>Methanobacteriota</taxon>
        <taxon>Stenosarchaea group</taxon>
        <taxon>Halobacteria</taxon>
        <taxon>Halobacteriales</taxon>
        <taxon>Natrialbaceae</taxon>
        <taxon>Natribaculum</taxon>
    </lineage>
</organism>
<comment type="caution">
    <text evidence="2">The sequence shown here is derived from an EMBL/GenBank/DDBJ whole genome shotgun (WGS) entry which is preliminary data.</text>
</comment>
<gene>
    <name evidence="2" type="ORF">ACFOZ7_12750</name>
</gene>
<dbReference type="Pfam" id="PF26047">
    <property type="entry name" value="DUF8015"/>
    <property type="match status" value="1"/>
</dbReference>
<keyword evidence="1" id="KW-1133">Transmembrane helix</keyword>